<dbReference type="InterPro" id="IPR001387">
    <property type="entry name" value="Cro/C1-type_HTH"/>
</dbReference>
<dbReference type="Proteomes" id="UP000659698">
    <property type="component" value="Unassembled WGS sequence"/>
</dbReference>
<sequence>MSDLLTRIQEIISWSALGPTAFADEIGVPRPVISHVLSGRNKPSLEVVQKILSRYTEIAPKWLLSGEGDMLTLLAEKDATSHVEDQPSDPINRNGIILGDVQKDGKVPELIVSSGESATSENENKKKVVKVILLYSDGSFESYDS</sequence>
<reference evidence="2 3" key="1">
    <citation type="journal article" date="2019" name="Int. J. Syst. Evol. Microbiol.">
        <title>Rufibacter sediminis sp. nov., isolated from freshwater lake sediment.</title>
        <authorList>
            <person name="Qu J.H."/>
            <person name="Zhang L.J."/>
            <person name="Fu Y.H."/>
            <person name="Li H.F."/>
        </authorList>
    </citation>
    <scope>NUCLEOTIDE SEQUENCE [LARGE SCALE GENOMIC DNA]</scope>
    <source>
        <strain evidence="2 3">H-1</strain>
    </source>
</reference>
<evidence type="ECO:0000313" key="3">
    <source>
        <dbReference type="Proteomes" id="UP000659698"/>
    </source>
</evidence>
<feature type="domain" description="HTH cro/C1-type" evidence="1">
    <location>
        <begin position="20"/>
        <end position="63"/>
    </location>
</feature>
<dbReference type="RefSeq" id="WP_186637364.1">
    <property type="nucleotide sequence ID" value="NZ_JACOAF010000026.1"/>
</dbReference>
<dbReference type="Gene3D" id="1.10.260.40">
    <property type="entry name" value="lambda repressor-like DNA-binding domains"/>
    <property type="match status" value="1"/>
</dbReference>
<gene>
    <name evidence="2" type="ORF">H7U12_10935</name>
</gene>
<protein>
    <submittedName>
        <fullName evidence="2">Helix-turn-helix transcriptional regulator</fullName>
    </submittedName>
</protein>
<dbReference type="SUPFAM" id="SSF47413">
    <property type="entry name" value="lambda repressor-like DNA-binding domains"/>
    <property type="match status" value="1"/>
</dbReference>
<dbReference type="EMBL" id="JACOAF010000026">
    <property type="protein sequence ID" value="MBC3540197.1"/>
    <property type="molecule type" value="Genomic_DNA"/>
</dbReference>
<evidence type="ECO:0000313" key="2">
    <source>
        <dbReference type="EMBL" id="MBC3540197.1"/>
    </source>
</evidence>
<comment type="caution">
    <text evidence="2">The sequence shown here is derived from an EMBL/GenBank/DDBJ whole genome shotgun (WGS) entry which is preliminary data.</text>
</comment>
<evidence type="ECO:0000259" key="1">
    <source>
        <dbReference type="PROSITE" id="PS50943"/>
    </source>
</evidence>
<proteinExistence type="predicted"/>
<dbReference type="PROSITE" id="PS50943">
    <property type="entry name" value="HTH_CROC1"/>
    <property type="match status" value="1"/>
</dbReference>
<organism evidence="2 3">
    <name type="scientific">Rufibacter sediminis</name>
    <dbReference type="NCBI Taxonomy" id="2762756"/>
    <lineage>
        <taxon>Bacteria</taxon>
        <taxon>Pseudomonadati</taxon>
        <taxon>Bacteroidota</taxon>
        <taxon>Cytophagia</taxon>
        <taxon>Cytophagales</taxon>
        <taxon>Hymenobacteraceae</taxon>
        <taxon>Rufibacter</taxon>
    </lineage>
</organism>
<dbReference type="SMART" id="SM00530">
    <property type="entry name" value="HTH_XRE"/>
    <property type="match status" value="1"/>
</dbReference>
<keyword evidence="3" id="KW-1185">Reference proteome</keyword>
<dbReference type="CDD" id="cd00093">
    <property type="entry name" value="HTH_XRE"/>
    <property type="match status" value="1"/>
</dbReference>
<accession>A0ABR6VSL5</accession>
<dbReference type="InterPro" id="IPR010982">
    <property type="entry name" value="Lambda_DNA-bd_dom_sf"/>
</dbReference>
<dbReference type="Pfam" id="PF01381">
    <property type="entry name" value="HTH_3"/>
    <property type="match status" value="1"/>
</dbReference>
<name>A0ABR6VSL5_9BACT</name>